<reference evidence="2" key="1">
    <citation type="submission" date="2014-12" db="EMBL/GenBank/DDBJ databases">
        <title>Insight into the proteome of Arion vulgaris.</title>
        <authorList>
            <person name="Aradska J."/>
            <person name="Bulat T."/>
            <person name="Smidak R."/>
            <person name="Sarate P."/>
            <person name="Gangsoo J."/>
            <person name="Sialana F."/>
            <person name="Bilban M."/>
            <person name="Lubec G."/>
        </authorList>
    </citation>
    <scope>NUCLEOTIDE SEQUENCE</scope>
    <source>
        <tissue evidence="2">Skin</tissue>
    </source>
</reference>
<protein>
    <submittedName>
        <fullName evidence="2">Uncharacterized protein</fullName>
    </submittedName>
</protein>
<evidence type="ECO:0000313" key="2">
    <source>
        <dbReference type="EMBL" id="CEK65622.1"/>
    </source>
</evidence>
<dbReference type="EMBL" id="HACG01018757">
    <property type="protein sequence ID" value="CEK65622.1"/>
    <property type="molecule type" value="Transcribed_RNA"/>
</dbReference>
<accession>A0A0B6ZB16</accession>
<feature type="non-terminal residue" evidence="2">
    <location>
        <position position="1"/>
    </location>
</feature>
<feature type="region of interest" description="Disordered" evidence="1">
    <location>
        <begin position="85"/>
        <end position="183"/>
    </location>
</feature>
<name>A0A0B6ZB16_9EUPU</name>
<sequence length="219" mass="23467">HTPSPNRYKSRPKSLAAPDTHLNDKRVEANIPRPSLTTCDFGLVGKGARSGFGHDLNFDDQSGIADLHIHESEFGSRRVSVGQDSHLQSNLGPARKLSRAEGTCEPCSNSKMGSASYNYHPGSRSGLSNELSFTSRPTLAGNNNKKRQSLPTGVGGTSFLGVQDRGGLSSSITARSRQGEGEGHIQVGQVRGDRSACQSERRVEKPVFLEGCVEATSYV</sequence>
<gene>
    <name evidence="2" type="primary">ORF55640</name>
</gene>
<feature type="compositionally biased region" description="Polar residues" evidence="1">
    <location>
        <begin position="106"/>
        <end position="117"/>
    </location>
</feature>
<feature type="compositionally biased region" description="Polar residues" evidence="1">
    <location>
        <begin position="125"/>
        <end position="143"/>
    </location>
</feature>
<proteinExistence type="predicted"/>
<evidence type="ECO:0000256" key="1">
    <source>
        <dbReference type="SAM" id="MobiDB-lite"/>
    </source>
</evidence>
<organism evidence="2">
    <name type="scientific">Arion vulgaris</name>
    <dbReference type="NCBI Taxonomy" id="1028688"/>
    <lineage>
        <taxon>Eukaryota</taxon>
        <taxon>Metazoa</taxon>
        <taxon>Spiralia</taxon>
        <taxon>Lophotrochozoa</taxon>
        <taxon>Mollusca</taxon>
        <taxon>Gastropoda</taxon>
        <taxon>Heterobranchia</taxon>
        <taxon>Euthyneura</taxon>
        <taxon>Panpulmonata</taxon>
        <taxon>Eupulmonata</taxon>
        <taxon>Stylommatophora</taxon>
        <taxon>Helicina</taxon>
        <taxon>Arionoidea</taxon>
        <taxon>Arionidae</taxon>
        <taxon>Arion</taxon>
    </lineage>
</organism>
<dbReference type="AlphaFoldDB" id="A0A0B6ZB16"/>